<reference evidence="2 3" key="1">
    <citation type="submission" date="2018-04" db="EMBL/GenBank/DDBJ databases">
        <title>The genome of golden apple snail Pomacea canaliculata provides insight into stress tolerance and invasive adaptation.</title>
        <authorList>
            <person name="Liu C."/>
            <person name="Liu B."/>
            <person name="Ren Y."/>
            <person name="Zhang Y."/>
            <person name="Wang H."/>
            <person name="Li S."/>
            <person name="Jiang F."/>
            <person name="Yin L."/>
            <person name="Zhang G."/>
            <person name="Qian W."/>
            <person name="Fan W."/>
        </authorList>
    </citation>
    <scope>NUCLEOTIDE SEQUENCE [LARGE SCALE GENOMIC DNA]</scope>
    <source>
        <strain evidence="2">SZHN2017</strain>
        <tissue evidence="2">Muscle</tissue>
    </source>
</reference>
<dbReference type="AlphaFoldDB" id="A0A2T7NBT8"/>
<keyword evidence="3" id="KW-1185">Reference proteome</keyword>
<dbReference type="Proteomes" id="UP000245119">
    <property type="component" value="Linkage Group LG14"/>
</dbReference>
<keyword evidence="1" id="KW-0732">Signal</keyword>
<protein>
    <submittedName>
        <fullName evidence="2">Uncharacterized protein</fullName>
    </submittedName>
</protein>
<feature type="chain" id="PRO_5015538217" evidence="1">
    <location>
        <begin position="17"/>
        <end position="261"/>
    </location>
</feature>
<evidence type="ECO:0000313" key="2">
    <source>
        <dbReference type="EMBL" id="PVD18629.1"/>
    </source>
</evidence>
<evidence type="ECO:0000256" key="1">
    <source>
        <dbReference type="SAM" id="SignalP"/>
    </source>
</evidence>
<comment type="caution">
    <text evidence="2">The sequence shown here is derived from an EMBL/GenBank/DDBJ whole genome shotgun (WGS) entry which is preliminary data.</text>
</comment>
<sequence length="261" mass="28660">MRAAILLCLLVAGATAECPTAGTGFLDGFKNFFCRLGENFKTFGQEALDGLQQSAIRLVTTVGGKMISGLQDLSKEIGQGSKRNIDMQTLEKVAMFVMTHRELCEDLIKFIETTGDVAASKLEDLTKEYLGNQKAHTNLQQQIMEWVEKYSFQMALGALSNALKPKRSLVSEAEQLAQGIVSGLRPLVDKVVQELERAGHELLGQLGQDLPNFQQLLQSILSQEGLLPVEEAARELFGEVTSRGGVNLEGLLRVLIPRRDL</sequence>
<gene>
    <name evidence="2" type="ORF">C0Q70_21179</name>
</gene>
<organism evidence="2 3">
    <name type="scientific">Pomacea canaliculata</name>
    <name type="common">Golden apple snail</name>
    <dbReference type="NCBI Taxonomy" id="400727"/>
    <lineage>
        <taxon>Eukaryota</taxon>
        <taxon>Metazoa</taxon>
        <taxon>Spiralia</taxon>
        <taxon>Lophotrochozoa</taxon>
        <taxon>Mollusca</taxon>
        <taxon>Gastropoda</taxon>
        <taxon>Caenogastropoda</taxon>
        <taxon>Architaenioglossa</taxon>
        <taxon>Ampullarioidea</taxon>
        <taxon>Ampullariidae</taxon>
        <taxon>Pomacea</taxon>
    </lineage>
</organism>
<dbReference type="EMBL" id="PZQS01000014">
    <property type="protein sequence ID" value="PVD18629.1"/>
    <property type="molecule type" value="Genomic_DNA"/>
</dbReference>
<evidence type="ECO:0000313" key="3">
    <source>
        <dbReference type="Proteomes" id="UP000245119"/>
    </source>
</evidence>
<proteinExistence type="predicted"/>
<accession>A0A2T7NBT8</accession>
<name>A0A2T7NBT8_POMCA</name>
<feature type="signal peptide" evidence="1">
    <location>
        <begin position="1"/>
        <end position="16"/>
    </location>
</feature>